<organism evidence="1 2">
    <name type="scientific">Microbacterium croceum</name>
    <dbReference type="NCBI Taxonomy" id="2851645"/>
    <lineage>
        <taxon>Bacteria</taxon>
        <taxon>Bacillati</taxon>
        <taxon>Actinomycetota</taxon>
        <taxon>Actinomycetes</taxon>
        <taxon>Micrococcales</taxon>
        <taxon>Microbacteriaceae</taxon>
        <taxon>Microbacterium</taxon>
    </lineage>
</organism>
<proteinExistence type="predicted"/>
<dbReference type="EMBL" id="JAHWXN010000001">
    <property type="protein sequence ID" value="MCK2034948.1"/>
    <property type="molecule type" value="Genomic_DNA"/>
</dbReference>
<reference evidence="1 2" key="1">
    <citation type="submission" date="2021-06" db="EMBL/GenBank/DDBJ databases">
        <title>Genome-based taxonomic framework of Microbacterium strains isolated from marine environment, the description of four new species and reclassification of four preexisting species.</title>
        <authorList>
            <person name="Lee S.D."/>
            <person name="Kim S.-M."/>
            <person name="Byeon Y.-S."/>
            <person name="Yang H.L."/>
            <person name="Kim I.S."/>
        </authorList>
    </citation>
    <scope>NUCLEOTIDE SEQUENCE [LARGE SCALE GENOMIC DNA]</scope>
    <source>
        <strain evidence="1 2">SSW1-49</strain>
    </source>
</reference>
<gene>
    <name evidence="1" type="ORF">KZC51_02255</name>
</gene>
<protein>
    <recommendedName>
        <fullName evidence="3">MarR family transcriptional regulator</fullName>
    </recommendedName>
</protein>
<evidence type="ECO:0000313" key="1">
    <source>
        <dbReference type="EMBL" id="MCK2034948.1"/>
    </source>
</evidence>
<dbReference type="RefSeq" id="WP_247628399.1">
    <property type="nucleotide sequence ID" value="NZ_JAHWXN010000001.1"/>
</dbReference>
<accession>A0ABT0FA64</accession>
<dbReference type="Proteomes" id="UP001300096">
    <property type="component" value="Unassembled WGS sequence"/>
</dbReference>
<sequence>MPIGSRAAELSKAVFGSEHMLTVMSQIAQAPDTTFSAPVIERTTGLAGSIVHGLLARLKRAGLVQVVGRVEGERTLTYQRREHLVWQAASQLTSEVTETLGFGGHHDN</sequence>
<evidence type="ECO:0008006" key="3">
    <source>
        <dbReference type="Google" id="ProtNLM"/>
    </source>
</evidence>
<comment type="caution">
    <text evidence="1">The sequence shown here is derived from an EMBL/GenBank/DDBJ whole genome shotgun (WGS) entry which is preliminary data.</text>
</comment>
<name>A0ABT0FA64_9MICO</name>
<keyword evidence="2" id="KW-1185">Reference proteome</keyword>
<evidence type="ECO:0000313" key="2">
    <source>
        <dbReference type="Proteomes" id="UP001300096"/>
    </source>
</evidence>